<protein>
    <submittedName>
        <fullName evidence="1">Uncharacterized protein</fullName>
    </submittedName>
</protein>
<name>A0A8T0N389_PANVG</name>
<evidence type="ECO:0000313" key="1">
    <source>
        <dbReference type="EMBL" id="KAG2543333.1"/>
    </source>
</evidence>
<accession>A0A8T0N389</accession>
<dbReference type="AlphaFoldDB" id="A0A8T0N389"/>
<reference evidence="1" key="1">
    <citation type="submission" date="2020-05" db="EMBL/GenBank/DDBJ databases">
        <title>WGS assembly of Panicum virgatum.</title>
        <authorList>
            <person name="Lovell J.T."/>
            <person name="Jenkins J."/>
            <person name="Shu S."/>
            <person name="Juenger T.E."/>
            <person name="Schmutz J."/>
        </authorList>
    </citation>
    <scope>NUCLEOTIDE SEQUENCE</scope>
    <source>
        <strain evidence="1">AP13</strain>
    </source>
</reference>
<dbReference type="Proteomes" id="UP000823388">
    <property type="component" value="Chromosome 9N"/>
</dbReference>
<comment type="caution">
    <text evidence="1">The sequence shown here is derived from an EMBL/GenBank/DDBJ whole genome shotgun (WGS) entry which is preliminary data.</text>
</comment>
<proteinExistence type="predicted"/>
<organism evidence="1 2">
    <name type="scientific">Panicum virgatum</name>
    <name type="common">Blackwell switchgrass</name>
    <dbReference type="NCBI Taxonomy" id="38727"/>
    <lineage>
        <taxon>Eukaryota</taxon>
        <taxon>Viridiplantae</taxon>
        <taxon>Streptophyta</taxon>
        <taxon>Embryophyta</taxon>
        <taxon>Tracheophyta</taxon>
        <taxon>Spermatophyta</taxon>
        <taxon>Magnoliopsida</taxon>
        <taxon>Liliopsida</taxon>
        <taxon>Poales</taxon>
        <taxon>Poaceae</taxon>
        <taxon>PACMAD clade</taxon>
        <taxon>Panicoideae</taxon>
        <taxon>Panicodae</taxon>
        <taxon>Paniceae</taxon>
        <taxon>Panicinae</taxon>
        <taxon>Panicum</taxon>
        <taxon>Panicum sect. Hiantes</taxon>
    </lineage>
</organism>
<keyword evidence="2" id="KW-1185">Reference proteome</keyword>
<gene>
    <name evidence="1" type="ORF">PVAP13_9NG740000</name>
</gene>
<sequence>MEETSAEECRRRRGERYWRQVFARRRRNEAFVRRSRAVARRWGGREAAMRRAMAALAWHPAEDAEVPLALVLDLEPPSAGVAAASASAAVGAAAAASAAAAAVLPAGAGVAAAAGASGAGLAAATAAPANAEPTGASPAWDCAAVIPNEDIVSMHDAMEFHLGGRHWLDLVPTKGTNVI</sequence>
<evidence type="ECO:0000313" key="2">
    <source>
        <dbReference type="Proteomes" id="UP000823388"/>
    </source>
</evidence>
<dbReference type="EMBL" id="CM029054">
    <property type="protein sequence ID" value="KAG2543333.1"/>
    <property type="molecule type" value="Genomic_DNA"/>
</dbReference>